<feature type="region of interest" description="Disordered" evidence="1">
    <location>
        <begin position="103"/>
        <end position="135"/>
    </location>
</feature>
<name>A0ABQ4K4Z4_9BACI</name>
<proteinExistence type="predicted"/>
<dbReference type="InterPro" id="IPR035948">
    <property type="entry name" value="YwqG-like_sf"/>
</dbReference>
<gene>
    <name evidence="2" type="ORF">J1TS3_13990</name>
</gene>
<dbReference type="PANTHER" id="PTHR36436:SF6">
    <property type="entry name" value="SLL5081 PROTEIN"/>
    <property type="match status" value="1"/>
</dbReference>
<dbReference type="InterPro" id="IPR015315">
    <property type="entry name" value="DUF1963"/>
</dbReference>
<organism evidence="2 3">
    <name type="scientific">Siminovitchia fordii</name>
    <dbReference type="NCBI Taxonomy" id="254759"/>
    <lineage>
        <taxon>Bacteria</taxon>
        <taxon>Bacillati</taxon>
        <taxon>Bacillota</taxon>
        <taxon>Bacilli</taxon>
        <taxon>Bacillales</taxon>
        <taxon>Bacillaceae</taxon>
        <taxon>Siminovitchia</taxon>
    </lineage>
</organism>
<evidence type="ECO:0000256" key="1">
    <source>
        <dbReference type="SAM" id="MobiDB-lite"/>
    </source>
</evidence>
<dbReference type="Pfam" id="PF09234">
    <property type="entry name" value="DUF1963"/>
    <property type="match status" value="1"/>
</dbReference>
<dbReference type="Gene3D" id="2.30.320.10">
    <property type="entry name" value="YwqG-like"/>
    <property type="match status" value="1"/>
</dbReference>
<sequence length="135" mass="15301">MESSKKPTIALHTAEEPVTFTDSKLGGQPYCKPGDSIPVHDSGTPYMLIAQLNFSQLPKLPDYPNHGPLQFFVLADEDYGVYEDGYYCRNYEEFEPSGDIETFSDEEEEYEESNQSYMEVPMLKSNNEGRVGSLH</sequence>
<dbReference type="EMBL" id="BOQT01000003">
    <property type="protein sequence ID" value="GIN20265.1"/>
    <property type="molecule type" value="Genomic_DNA"/>
</dbReference>
<dbReference type="PANTHER" id="PTHR36436">
    <property type="entry name" value="SLL5081 PROTEIN"/>
    <property type="match status" value="1"/>
</dbReference>
<accession>A0ABQ4K4Z4</accession>
<comment type="caution">
    <text evidence="2">The sequence shown here is derived from an EMBL/GenBank/DDBJ whole genome shotgun (WGS) entry which is preliminary data.</text>
</comment>
<evidence type="ECO:0000313" key="3">
    <source>
        <dbReference type="Proteomes" id="UP000680279"/>
    </source>
</evidence>
<feature type="compositionally biased region" description="Acidic residues" evidence="1">
    <location>
        <begin position="103"/>
        <end position="112"/>
    </location>
</feature>
<reference evidence="2 3" key="1">
    <citation type="submission" date="2021-03" db="EMBL/GenBank/DDBJ databases">
        <title>Antimicrobial resistance genes in bacteria isolated from Japanese honey, and their potential for conferring macrolide and lincosamide resistance in the American foulbrood pathogen Paenibacillus larvae.</title>
        <authorList>
            <person name="Okamoto M."/>
            <person name="Kumagai M."/>
            <person name="Kanamori H."/>
            <person name="Takamatsu D."/>
        </authorList>
    </citation>
    <scope>NUCLEOTIDE SEQUENCE [LARGE SCALE GENOMIC DNA]</scope>
    <source>
        <strain evidence="2 3">J1TS3</strain>
    </source>
</reference>
<dbReference type="SUPFAM" id="SSF103032">
    <property type="entry name" value="Hypothetical protein YwqG"/>
    <property type="match status" value="1"/>
</dbReference>
<keyword evidence="3" id="KW-1185">Reference proteome</keyword>
<dbReference type="RefSeq" id="WP_212962468.1">
    <property type="nucleotide sequence ID" value="NZ_BOQT01000003.1"/>
</dbReference>
<evidence type="ECO:0000313" key="2">
    <source>
        <dbReference type="EMBL" id="GIN20265.1"/>
    </source>
</evidence>
<dbReference type="Proteomes" id="UP000680279">
    <property type="component" value="Unassembled WGS sequence"/>
</dbReference>
<protein>
    <submittedName>
        <fullName evidence="2">Uncharacterized protein</fullName>
    </submittedName>
</protein>